<sequence>MTRWGFLVLSALLLVADIPAAAGLTHAPDRESSGRVEGDMSPASPVRAHYDTFGLPGQGWGGKLGVIVFETEGQYFSGSHVEPLRRCPEEPALECIAFEDVEFAVPRQGFEVGAEWQFNGRRYAASAQTHLQILGAGFDVVIIDASRNARVENVFFFSLEHGLLAYSFYRESIAVPTQTWFLRSLPGLLATRVD</sequence>
<name>A0A5C8L0B8_9GAMM</name>
<dbReference type="RefSeq" id="WP_147890265.1">
    <property type="nucleotide sequence ID" value="NZ_VRTS01000001.1"/>
</dbReference>
<evidence type="ECO:0000313" key="3">
    <source>
        <dbReference type="Proteomes" id="UP000321248"/>
    </source>
</evidence>
<proteinExistence type="predicted"/>
<organism evidence="2 3">
    <name type="scientific">Alkalisalibacterium limincola</name>
    <dbReference type="NCBI Taxonomy" id="2699169"/>
    <lineage>
        <taxon>Bacteria</taxon>
        <taxon>Pseudomonadati</taxon>
        <taxon>Pseudomonadota</taxon>
        <taxon>Gammaproteobacteria</taxon>
        <taxon>Lysobacterales</taxon>
        <taxon>Lysobacteraceae</taxon>
        <taxon>Alkalisalibacterium</taxon>
    </lineage>
</organism>
<evidence type="ECO:0000313" key="2">
    <source>
        <dbReference type="EMBL" id="TXK65593.1"/>
    </source>
</evidence>
<reference evidence="2 3" key="1">
    <citation type="submission" date="2019-08" db="EMBL/GenBank/DDBJ databases">
        <authorList>
            <person name="Karlyshev A.V."/>
        </authorList>
    </citation>
    <scope>NUCLEOTIDE SEQUENCE [LARGE SCALE GENOMIC DNA]</scope>
    <source>
        <strain evidence="2 3">Alg18-2.2</strain>
    </source>
</reference>
<keyword evidence="3" id="KW-1185">Reference proteome</keyword>
<dbReference type="AlphaFoldDB" id="A0A5C8L0B8"/>
<gene>
    <name evidence="2" type="ORF">FU658_00175</name>
</gene>
<feature type="chain" id="PRO_5022878263" evidence="1">
    <location>
        <begin position="23"/>
        <end position="194"/>
    </location>
</feature>
<accession>A0A5C8L0B8</accession>
<feature type="signal peptide" evidence="1">
    <location>
        <begin position="1"/>
        <end position="22"/>
    </location>
</feature>
<keyword evidence="1" id="KW-0732">Signal</keyword>
<dbReference type="EMBL" id="VRTS01000001">
    <property type="protein sequence ID" value="TXK65593.1"/>
    <property type="molecule type" value="Genomic_DNA"/>
</dbReference>
<dbReference type="Proteomes" id="UP000321248">
    <property type="component" value="Unassembled WGS sequence"/>
</dbReference>
<evidence type="ECO:0000256" key="1">
    <source>
        <dbReference type="SAM" id="SignalP"/>
    </source>
</evidence>
<protein>
    <submittedName>
        <fullName evidence="2">Uncharacterized protein</fullName>
    </submittedName>
</protein>
<comment type="caution">
    <text evidence="2">The sequence shown here is derived from an EMBL/GenBank/DDBJ whole genome shotgun (WGS) entry which is preliminary data.</text>
</comment>